<evidence type="ECO:0000313" key="2">
    <source>
        <dbReference type="EMBL" id="CAB9507612.1"/>
    </source>
</evidence>
<sequence>MSPAPNNQDVAPATSHPKLPITLLSGFWGAGKTTLLRHVLQTQHDQKAKFRCAVIVNDMAELNIDKTLIEESGALVQSDDQVISMKKLMRLL</sequence>
<evidence type="ECO:0000313" key="3">
    <source>
        <dbReference type="Proteomes" id="UP001153069"/>
    </source>
</evidence>
<dbReference type="OrthoDB" id="272672at2759"/>
<feature type="domain" description="CobW/HypB/UreG nucleotide-binding" evidence="1">
    <location>
        <begin position="20"/>
        <end position="75"/>
    </location>
</feature>
<dbReference type="Proteomes" id="UP001153069">
    <property type="component" value="Unassembled WGS sequence"/>
</dbReference>
<dbReference type="InterPro" id="IPR051927">
    <property type="entry name" value="Zn_Chap_cDPG_Synth"/>
</dbReference>
<dbReference type="PANTHER" id="PTHR43603:SF1">
    <property type="entry name" value="ZINC-REGULATED GTPASE METALLOPROTEIN ACTIVATOR 1"/>
    <property type="match status" value="1"/>
</dbReference>
<proteinExistence type="predicted"/>
<dbReference type="EMBL" id="CAICTM010000312">
    <property type="protein sequence ID" value="CAB9507612.1"/>
    <property type="molecule type" value="Genomic_DNA"/>
</dbReference>
<dbReference type="InterPro" id="IPR027417">
    <property type="entry name" value="P-loop_NTPase"/>
</dbReference>
<dbReference type="AlphaFoldDB" id="A0A9N8HCC4"/>
<dbReference type="Pfam" id="PF02492">
    <property type="entry name" value="cobW"/>
    <property type="match status" value="1"/>
</dbReference>
<comment type="caution">
    <text evidence="2">The sequence shown here is derived from an EMBL/GenBank/DDBJ whole genome shotgun (WGS) entry which is preliminary data.</text>
</comment>
<gene>
    <name evidence="2" type="ORF">SEMRO_313_G114830.1</name>
</gene>
<dbReference type="InterPro" id="IPR003495">
    <property type="entry name" value="CobW/HypB/UreG_nucleotide-bd"/>
</dbReference>
<name>A0A9N8HCC4_9STRA</name>
<protein>
    <submittedName>
        <fullName evidence="2">CobW_C</fullName>
    </submittedName>
</protein>
<dbReference type="PANTHER" id="PTHR43603">
    <property type="entry name" value="COBW DOMAIN-CONTAINING PROTEIN DDB_G0274527"/>
    <property type="match status" value="1"/>
</dbReference>
<evidence type="ECO:0000259" key="1">
    <source>
        <dbReference type="Pfam" id="PF02492"/>
    </source>
</evidence>
<dbReference type="Gene3D" id="3.40.50.300">
    <property type="entry name" value="P-loop containing nucleotide triphosphate hydrolases"/>
    <property type="match status" value="1"/>
</dbReference>
<dbReference type="SUPFAM" id="SSF52540">
    <property type="entry name" value="P-loop containing nucleoside triphosphate hydrolases"/>
    <property type="match status" value="1"/>
</dbReference>
<organism evidence="2 3">
    <name type="scientific">Seminavis robusta</name>
    <dbReference type="NCBI Taxonomy" id="568900"/>
    <lineage>
        <taxon>Eukaryota</taxon>
        <taxon>Sar</taxon>
        <taxon>Stramenopiles</taxon>
        <taxon>Ochrophyta</taxon>
        <taxon>Bacillariophyta</taxon>
        <taxon>Bacillariophyceae</taxon>
        <taxon>Bacillariophycidae</taxon>
        <taxon>Naviculales</taxon>
        <taxon>Naviculaceae</taxon>
        <taxon>Seminavis</taxon>
    </lineage>
</organism>
<keyword evidence="3" id="KW-1185">Reference proteome</keyword>
<reference evidence="2" key="1">
    <citation type="submission" date="2020-06" db="EMBL/GenBank/DDBJ databases">
        <authorList>
            <consortium name="Plant Systems Biology data submission"/>
        </authorList>
    </citation>
    <scope>NUCLEOTIDE SEQUENCE</scope>
    <source>
        <strain evidence="2">D6</strain>
    </source>
</reference>
<accession>A0A9N8HCC4</accession>